<accession>F0U7L3</accession>
<sequence length="235" mass="26905">MVYNLPFGQHLSHCKFTQVLEPCDTNHQGLGTLLLERDLQAHDEAFPDNQMPYSVHLIKFSCPIVSPGPPTTFIANIRRLHPELFITLDHLDAKQQPSCTSPPLEIYQVSNNAVCPMRACEGEFPRRWLDQKGNLTEYIFPSFPLAYPSLWILRAQQFISEPWQGRYEHEGLGALKRQGMNRRGKGFEPYEVNEEAYLPLNRIGTYNSVVEQSSRCIALRIMENQGLGLPRSEAY</sequence>
<dbReference type="Proteomes" id="UP000008142">
    <property type="component" value="Unassembled WGS sequence"/>
</dbReference>
<evidence type="ECO:0000313" key="2">
    <source>
        <dbReference type="Proteomes" id="UP000008142"/>
    </source>
</evidence>
<dbReference type="VEuPathDB" id="FungiDB:I7I53_08506"/>
<evidence type="ECO:0000313" key="1">
    <source>
        <dbReference type="EMBL" id="EGC40790.1"/>
    </source>
</evidence>
<proteinExistence type="predicted"/>
<protein>
    <submittedName>
        <fullName evidence="1">Predicted protein</fullName>
    </submittedName>
</protein>
<dbReference type="HOGENOM" id="CLU_1179917_0_0_1"/>
<organism evidence="2">
    <name type="scientific">Ajellomyces capsulatus (strain H88)</name>
    <name type="common">Darling's disease fungus</name>
    <name type="synonym">Histoplasma capsulatum</name>
    <dbReference type="NCBI Taxonomy" id="544711"/>
    <lineage>
        <taxon>Eukaryota</taxon>
        <taxon>Fungi</taxon>
        <taxon>Dikarya</taxon>
        <taxon>Ascomycota</taxon>
        <taxon>Pezizomycotina</taxon>
        <taxon>Eurotiomycetes</taxon>
        <taxon>Eurotiomycetidae</taxon>
        <taxon>Onygenales</taxon>
        <taxon>Ajellomycetaceae</taxon>
        <taxon>Histoplasma</taxon>
    </lineage>
</organism>
<dbReference type="EMBL" id="DS990636">
    <property type="protein sequence ID" value="EGC40790.1"/>
    <property type="molecule type" value="Genomic_DNA"/>
</dbReference>
<name>F0U7L3_AJEC8</name>
<reference evidence="2" key="1">
    <citation type="submission" date="2008-07" db="EMBL/GenBank/DDBJ databases">
        <title>Annotation of Ajellomyces capsulatus strain H88.</title>
        <authorList>
            <person name="Champion M."/>
            <person name="Cuomo C."/>
            <person name="Ma L.-J."/>
            <person name="Henn M.R."/>
            <person name="Sil A."/>
            <person name="Goldman B."/>
            <person name="Young S.K."/>
            <person name="Kodira C.D."/>
            <person name="Zeng Q."/>
            <person name="Koehrsen M."/>
            <person name="Alvarado L."/>
            <person name="Berlin A."/>
            <person name="Borenstein D."/>
            <person name="Chen Z."/>
            <person name="Engels R."/>
            <person name="Freedman E."/>
            <person name="Gellesch M."/>
            <person name="Goldberg J."/>
            <person name="Griggs A."/>
            <person name="Gujja S."/>
            <person name="Heiman D."/>
            <person name="Hepburn T."/>
            <person name="Howarth C."/>
            <person name="Jen D."/>
            <person name="Larson L."/>
            <person name="Lewis B."/>
            <person name="Mehta T."/>
            <person name="Park D."/>
            <person name="Pearson M."/>
            <person name="Roberts A."/>
            <person name="Saif S."/>
            <person name="Shea T."/>
            <person name="Shenoy N."/>
            <person name="Sisk P."/>
            <person name="Stolte C."/>
            <person name="Sykes S."/>
            <person name="Walk T."/>
            <person name="White J."/>
            <person name="Yandava C."/>
            <person name="Klein B."/>
            <person name="McEwen J.G."/>
            <person name="Puccia R."/>
            <person name="Goldman G.H."/>
            <person name="Felipe M.S."/>
            <person name="Nino-Vega G."/>
            <person name="San-Blas G."/>
            <person name="Taylor J."/>
            <person name="Mendoza L."/>
            <person name="Galagan J."/>
            <person name="Nusbaum C."/>
            <person name="Birren B."/>
        </authorList>
    </citation>
    <scope>NUCLEOTIDE SEQUENCE [LARGE SCALE GENOMIC DNA]</scope>
    <source>
        <strain evidence="2">H88</strain>
    </source>
</reference>
<gene>
    <name evidence="1" type="ORF">HCEG_00152</name>
</gene>
<dbReference type="AlphaFoldDB" id="F0U7L3"/>